<comment type="caution">
    <text evidence="27">The sequence shown here is derived from an EMBL/GenBank/DDBJ whole genome shotgun (WGS) entry which is preliminary data.</text>
</comment>
<dbReference type="InterPro" id="IPR052454">
    <property type="entry name" value="TMX_domain-containing"/>
</dbReference>
<sequence length="291" mass="33256">MAVNMWRLLRKHSLFVLLIELFFVVAKRNVVQLSEDNWKEMLDEEWMVEFYAPWCPACKALQPVWEEFSTWSEDLSIKVGQVDVTTSPGLSGRFMVTALPTIFHVLNGEFRQYRGARDKDAFISFVEEEKWKTIDAIPSWKSPASVQMSVVSYFFKLSQVLRAVHNKLMEEYGMPTWGSYLIFAIATIIIGAFLGLVLVCLIDLIYPPKPIPVETRTESKLEKEKGEEENCGKQPSGDELEEEEEEDDVIKDDLVDEDGSDTVATQSGSDTETKGEEENPSVRKRKPRKAD</sequence>
<accession>A0A6L2Q4K1</accession>
<dbReference type="OrthoDB" id="7869097at2759"/>
<dbReference type="InParanoid" id="A0A6L2Q4K1"/>
<dbReference type="Gene3D" id="3.40.30.10">
    <property type="entry name" value="Glutaredoxin"/>
    <property type="match status" value="1"/>
</dbReference>
<dbReference type="SUPFAM" id="SSF52833">
    <property type="entry name" value="Thioredoxin-like"/>
    <property type="match status" value="1"/>
</dbReference>
<dbReference type="GO" id="GO:0005789">
    <property type="term" value="C:endoplasmic reticulum membrane"/>
    <property type="evidence" value="ECO:0007669"/>
    <property type="project" value="UniProtKB-SubCell"/>
</dbReference>
<dbReference type="FunFam" id="3.40.30.10:FF:000117">
    <property type="entry name" value="thioredoxin-related transmembrane protein 1"/>
    <property type="match status" value="1"/>
</dbReference>
<evidence type="ECO:0000256" key="18">
    <source>
        <dbReference type="ARBA" id="ARBA00023288"/>
    </source>
</evidence>
<dbReference type="PANTHER" id="PTHR46107">
    <property type="entry name" value="DUMPY: SHORTER THAN WILD-TYPE"/>
    <property type="match status" value="1"/>
</dbReference>
<protein>
    <recommendedName>
        <fullName evidence="20">Thioredoxin-related transmembrane protein 1</fullName>
    </recommendedName>
    <alternativeName>
        <fullName evidence="22">Protein disulfide-isomerase TMX1</fullName>
    </alternativeName>
    <alternativeName>
        <fullName evidence="21">Thioredoxin domain-containing protein 1</fullName>
    </alternativeName>
</protein>
<evidence type="ECO:0000256" key="14">
    <source>
        <dbReference type="ARBA" id="ARBA00023139"/>
    </source>
</evidence>
<keyword evidence="12" id="KW-0496">Mitochondrion</keyword>
<dbReference type="GO" id="GO:0003756">
    <property type="term" value="F:protein disulfide isomerase activity"/>
    <property type="evidence" value="ECO:0007669"/>
    <property type="project" value="UniProtKB-ARBA"/>
</dbReference>
<evidence type="ECO:0000256" key="22">
    <source>
        <dbReference type="ARBA" id="ARBA00076905"/>
    </source>
</evidence>
<keyword evidence="11 24" id="KW-1133">Transmembrane helix</keyword>
<evidence type="ECO:0000256" key="12">
    <source>
        <dbReference type="ARBA" id="ARBA00023128"/>
    </source>
</evidence>
<keyword evidence="14" id="KW-0564">Palmitate</keyword>
<keyword evidence="10" id="KW-0249">Electron transport</keyword>
<evidence type="ECO:0000256" key="17">
    <source>
        <dbReference type="ARBA" id="ARBA00023284"/>
    </source>
</evidence>
<evidence type="ECO:0000256" key="9">
    <source>
        <dbReference type="ARBA" id="ARBA00022824"/>
    </source>
</evidence>
<feature type="compositionally biased region" description="Basic and acidic residues" evidence="23">
    <location>
        <begin position="271"/>
        <end position="281"/>
    </location>
</feature>
<evidence type="ECO:0000256" key="10">
    <source>
        <dbReference type="ARBA" id="ARBA00022982"/>
    </source>
</evidence>
<dbReference type="InterPro" id="IPR017937">
    <property type="entry name" value="Thioredoxin_CS"/>
</dbReference>
<comment type="subunit">
    <text evidence="19">Interacts with ATP2A2.</text>
</comment>
<feature type="signal peptide" evidence="25">
    <location>
        <begin position="1"/>
        <end position="26"/>
    </location>
</feature>
<feature type="compositionally biased region" description="Basic and acidic residues" evidence="23">
    <location>
        <begin position="216"/>
        <end position="231"/>
    </location>
</feature>
<evidence type="ECO:0000256" key="15">
    <source>
        <dbReference type="ARBA" id="ARBA00023157"/>
    </source>
</evidence>
<feature type="chain" id="PRO_5026850000" description="Thioredoxin-related transmembrane protein 1" evidence="25">
    <location>
        <begin position="27"/>
        <end position="291"/>
    </location>
</feature>
<feature type="transmembrane region" description="Helical" evidence="24">
    <location>
        <begin position="177"/>
        <end position="206"/>
    </location>
</feature>
<evidence type="ECO:0000256" key="25">
    <source>
        <dbReference type="SAM" id="SignalP"/>
    </source>
</evidence>
<dbReference type="InterPro" id="IPR013766">
    <property type="entry name" value="Thioredoxin_domain"/>
</dbReference>
<proteinExistence type="predicted"/>
<dbReference type="PROSITE" id="PS00194">
    <property type="entry name" value="THIOREDOXIN_1"/>
    <property type="match status" value="1"/>
</dbReference>
<comment type="subcellular location">
    <subcellularLocation>
        <location evidence="1">Endoplasmic reticulum membrane</location>
        <topology evidence="1">Single-pass type I membrane protein</topology>
    </subcellularLocation>
    <subcellularLocation>
        <location evidence="2">Mitochondrion membrane</location>
        <topology evidence="2">Single-pass type I membrane protein</topology>
    </subcellularLocation>
    <subcellularLocation>
        <location evidence="3">Secreted</location>
    </subcellularLocation>
</comment>
<keyword evidence="16" id="KW-0413">Isomerase</keyword>
<evidence type="ECO:0000313" key="28">
    <source>
        <dbReference type="Proteomes" id="UP000502823"/>
    </source>
</evidence>
<evidence type="ECO:0000256" key="3">
    <source>
        <dbReference type="ARBA" id="ARBA00004613"/>
    </source>
</evidence>
<gene>
    <name evidence="27" type="ORF">Cfor_10586</name>
</gene>
<keyword evidence="5" id="KW-0964">Secreted</keyword>
<dbReference type="PROSITE" id="PS51352">
    <property type="entry name" value="THIOREDOXIN_2"/>
    <property type="match status" value="1"/>
</dbReference>
<feature type="compositionally biased region" description="Basic residues" evidence="23">
    <location>
        <begin position="282"/>
        <end position="291"/>
    </location>
</feature>
<evidence type="ECO:0000256" key="8">
    <source>
        <dbReference type="ARBA" id="ARBA00022729"/>
    </source>
</evidence>
<evidence type="ECO:0000313" key="27">
    <source>
        <dbReference type="EMBL" id="GFG39811.1"/>
    </source>
</evidence>
<evidence type="ECO:0000256" key="19">
    <source>
        <dbReference type="ARBA" id="ARBA00062962"/>
    </source>
</evidence>
<feature type="compositionally biased region" description="Acidic residues" evidence="23">
    <location>
        <begin position="238"/>
        <end position="260"/>
    </location>
</feature>
<evidence type="ECO:0000256" key="4">
    <source>
        <dbReference type="ARBA" id="ARBA00022448"/>
    </source>
</evidence>
<evidence type="ECO:0000256" key="24">
    <source>
        <dbReference type="SAM" id="Phobius"/>
    </source>
</evidence>
<feature type="domain" description="Thioredoxin" evidence="26">
    <location>
        <begin position="13"/>
        <end position="131"/>
    </location>
</feature>
<evidence type="ECO:0000256" key="6">
    <source>
        <dbReference type="ARBA" id="ARBA00022553"/>
    </source>
</evidence>
<keyword evidence="8 25" id="KW-0732">Signal</keyword>
<evidence type="ECO:0000259" key="26">
    <source>
        <dbReference type="PROSITE" id="PS51352"/>
    </source>
</evidence>
<evidence type="ECO:0000256" key="1">
    <source>
        <dbReference type="ARBA" id="ARBA00004115"/>
    </source>
</evidence>
<dbReference type="FunCoup" id="A0A6L2Q4K1">
    <property type="interactions" value="874"/>
</dbReference>
<reference evidence="28" key="1">
    <citation type="submission" date="2020-01" db="EMBL/GenBank/DDBJ databases">
        <title>Draft genome sequence of the Termite Coptotermes fromosanus.</title>
        <authorList>
            <person name="Itakura S."/>
            <person name="Yosikawa Y."/>
            <person name="Umezawa K."/>
        </authorList>
    </citation>
    <scope>NUCLEOTIDE SEQUENCE [LARGE SCALE GENOMIC DNA]</scope>
</reference>
<keyword evidence="7 24" id="KW-0812">Transmembrane</keyword>
<dbReference type="Proteomes" id="UP000502823">
    <property type="component" value="Unassembled WGS sequence"/>
</dbReference>
<evidence type="ECO:0000256" key="16">
    <source>
        <dbReference type="ARBA" id="ARBA00023235"/>
    </source>
</evidence>
<evidence type="ECO:0000256" key="20">
    <source>
        <dbReference type="ARBA" id="ARBA00072260"/>
    </source>
</evidence>
<feature type="region of interest" description="Disordered" evidence="23">
    <location>
        <begin position="216"/>
        <end position="291"/>
    </location>
</feature>
<keyword evidence="9" id="KW-0256">Endoplasmic reticulum</keyword>
<keyword evidence="13 24" id="KW-0472">Membrane</keyword>
<evidence type="ECO:0000256" key="13">
    <source>
        <dbReference type="ARBA" id="ARBA00023136"/>
    </source>
</evidence>
<keyword evidence="28" id="KW-1185">Reference proteome</keyword>
<evidence type="ECO:0000256" key="2">
    <source>
        <dbReference type="ARBA" id="ARBA00004583"/>
    </source>
</evidence>
<dbReference type="Pfam" id="PF00085">
    <property type="entry name" value="Thioredoxin"/>
    <property type="match status" value="1"/>
</dbReference>
<dbReference type="GO" id="GO:0005576">
    <property type="term" value="C:extracellular region"/>
    <property type="evidence" value="ECO:0007669"/>
    <property type="project" value="UniProtKB-SubCell"/>
</dbReference>
<organism evidence="27 28">
    <name type="scientific">Coptotermes formosanus</name>
    <name type="common">Formosan subterranean termite</name>
    <dbReference type="NCBI Taxonomy" id="36987"/>
    <lineage>
        <taxon>Eukaryota</taxon>
        <taxon>Metazoa</taxon>
        <taxon>Ecdysozoa</taxon>
        <taxon>Arthropoda</taxon>
        <taxon>Hexapoda</taxon>
        <taxon>Insecta</taxon>
        <taxon>Pterygota</taxon>
        <taxon>Neoptera</taxon>
        <taxon>Polyneoptera</taxon>
        <taxon>Dictyoptera</taxon>
        <taxon>Blattodea</taxon>
        <taxon>Blattoidea</taxon>
        <taxon>Termitoidae</taxon>
        <taxon>Rhinotermitidae</taxon>
        <taxon>Coptotermes</taxon>
    </lineage>
</organism>
<dbReference type="EMBL" id="BLKM01001242">
    <property type="protein sequence ID" value="GFG39811.1"/>
    <property type="molecule type" value="Genomic_DNA"/>
</dbReference>
<keyword evidence="15" id="KW-1015">Disulfide bond</keyword>
<evidence type="ECO:0000256" key="23">
    <source>
        <dbReference type="SAM" id="MobiDB-lite"/>
    </source>
</evidence>
<dbReference type="PANTHER" id="PTHR46107:SF3">
    <property type="entry name" value="THIOREDOXIN DOMAIN-CONTAINING PROTEIN"/>
    <property type="match status" value="1"/>
</dbReference>
<dbReference type="GO" id="GO:0031966">
    <property type="term" value="C:mitochondrial membrane"/>
    <property type="evidence" value="ECO:0007669"/>
    <property type="project" value="UniProtKB-SubCell"/>
</dbReference>
<keyword evidence="17" id="KW-0676">Redox-active center</keyword>
<evidence type="ECO:0000256" key="7">
    <source>
        <dbReference type="ARBA" id="ARBA00022692"/>
    </source>
</evidence>
<evidence type="ECO:0000256" key="11">
    <source>
        <dbReference type="ARBA" id="ARBA00022989"/>
    </source>
</evidence>
<keyword evidence="6" id="KW-0597">Phosphoprotein</keyword>
<dbReference type="AlphaFoldDB" id="A0A6L2Q4K1"/>
<evidence type="ECO:0000256" key="5">
    <source>
        <dbReference type="ARBA" id="ARBA00022525"/>
    </source>
</evidence>
<keyword evidence="4" id="KW-0813">Transport</keyword>
<name>A0A6L2Q4K1_COPFO</name>
<evidence type="ECO:0000256" key="21">
    <source>
        <dbReference type="ARBA" id="ARBA00075863"/>
    </source>
</evidence>
<dbReference type="InterPro" id="IPR036249">
    <property type="entry name" value="Thioredoxin-like_sf"/>
</dbReference>
<dbReference type="GO" id="GO:0015036">
    <property type="term" value="F:disulfide oxidoreductase activity"/>
    <property type="evidence" value="ECO:0007669"/>
    <property type="project" value="TreeGrafter"/>
</dbReference>
<keyword evidence="18" id="KW-0449">Lipoprotein</keyword>